<keyword evidence="6 8" id="KW-1133">Transmembrane helix</keyword>
<dbReference type="Pfam" id="PF03591">
    <property type="entry name" value="AzlC"/>
    <property type="match status" value="1"/>
</dbReference>
<keyword evidence="3" id="KW-0813">Transport</keyword>
<dbReference type="GO" id="GO:1903785">
    <property type="term" value="P:L-valine transmembrane transport"/>
    <property type="evidence" value="ECO:0007669"/>
    <property type="project" value="TreeGrafter"/>
</dbReference>
<feature type="transmembrane region" description="Helical" evidence="8">
    <location>
        <begin position="158"/>
        <end position="177"/>
    </location>
</feature>
<evidence type="ECO:0000256" key="6">
    <source>
        <dbReference type="ARBA" id="ARBA00022989"/>
    </source>
</evidence>
<dbReference type="PANTHER" id="PTHR34979">
    <property type="entry name" value="INNER MEMBRANE PROTEIN YGAZ"/>
    <property type="match status" value="1"/>
</dbReference>
<evidence type="ECO:0000256" key="7">
    <source>
        <dbReference type="ARBA" id="ARBA00023136"/>
    </source>
</evidence>
<feature type="transmembrane region" description="Helical" evidence="8">
    <location>
        <begin position="208"/>
        <end position="225"/>
    </location>
</feature>
<sequence>MAFSPTQRVAFRSGIAVGIAVATYGFSFGALSVASGLDIWQTCVLSLVLFSGGSQFAVVGVVASGGLAAGWTAIASSAFLGLRNGIYSIRMAPIVGTSWWRRPIAAQLTIDESTAVALNQSEVSAQRVGFWTTGIAVFIGWNLTTFAGALVGNVLGDVNGLGLDAVAAAAFLGLLWPRLRQLQAGVVAAVAAVLATILIPMTPPGVPVLAGAVVALIVGLTNWLHRDEVTS</sequence>
<feature type="transmembrane region" description="Helical" evidence="8">
    <location>
        <begin position="184"/>
        <end position="202"/>
    </location>
</feature>
<dbReference type="AlphaFoldDB" id="A0A6J6CLN7"/>
<accession>A0A6J6CLN7</accession>
<evidence type="ECO:0000256" key="2">
    <source>
        <dbReference type="ARBA" id="ARBA00010735"/>
    </source>
</evidence>
<evidence type="ECO:0000313" key="9">
    <source>
        <dbReference type="EMBL" id="CAB4552440.1"/>
    </source>
</evidence>
<keyword evidence="4" id="KW-1003">Cell membrane</keyword>
<keyword evidence="7 8" id="KW-0472">Membrane</keyword>
<feature type="transmembrane region" description="Helical" evidence="8">
    <location>
        <begin position="15"/>
        <end position="37"/>
    </location>
</feature>
<comment type="subcellular location">
    <subcellularLocation>
        <location evidence="1">Cell membrane</location>
        <topology evidence="1">Multi-pass membrane protein</topology>
    </subcellularLocation>
</comment>
<comment type="similarity">
    <text evidence="2">Belongs to the AzlC family.</text>
</comment>
<feature type="transmembrane region" description="Helical" evidence="8">
    <location>
        <begin position="128"/>
        <end position="152"/>
    </location>
</feature>
<keyword evidence="5 8" id="KW-0812">Transmembrane</keyword>
<evidence type="ECO:0000256" key="3">
    <source>
        <dbReference type="ARBA" id="ARBA00022448"/>
    </source>
</evidence>
<evidence type="ECO:0000256" key="8">
    <source>
        <dbReference type="SAM" id="Phobius"/>
    </source>
</evidence>
<evidence type="ECO:0000256" key="4">
    <source>
        <dbReference type="ARBA" id="ARBA00022475"/>
    </source>
</evidence>
<feature type="transmembrane region" description="Helical" evidence="8">
    <location>
        <begin position="57"/>
        <end position="82"/>
    </location>
</feature>
<protein>
    <submittedName>
        <fullName evidence="9">Unannotated protein</fullName>
    </submittedName>
</protein>
<gene>
    <name evidence="9" type="ORF">UFOPK1591_00137</name>
</gene>
<dbReference type="PANTHER" id="PTHR34979:SF1">
    <property type="entry name" value="INNER MEMBRANE PROTEIN YGAZ"/>
    <property type="match status" value="1"/>
</dbReference>
<dbReference type="InterPro" id="IPR011606">
    <property type="entry name" value="Brnchd-chn_aa_trnsp_permease"/>
</dbReference>
<organism evidence="9">
    <name type="scientific">freshwater metagenome</name>
    <dbReference type="NCBI Taxonomy" id="449393"/>
    <lineage>
        <taxon>unclassified sequences</taxon>
        <taxon>metagenomes</taxon>
        <taxon>ecological metagenomes</taxon>
    </lineage>
</organism>
<dbReference type="GO" id="GO:0005886">
    <property type="term" value="C:plasma membrane"/>
    <property type="evidence" value="ECO:0007669"/>
    <property type="project" value="UniProtKB-SubCell"/>
</dbReference>
<dbReference type="EMBL" id="CAEZTD010000006">
    <property type="protein sequence ID" value="CAB4552440.1"/>
    <property type="molecule type" value="Genomic_DNA"/>
</dbReference>
<name>A0A6J6CLN7_9ZZZZ</name>
<proteinExistence type="inferred from homology"/>
<evidence type="ECO:0000256" key="1">
    <source>
        <dbReference type="ARBA" id="ARBA00004651"/>
    </source>
</evidence>
<evidence type="ECO:0000256" key="5">
    <source>
        <dbReference type="ARBA" id="ARBA00022692"/>
    </source>
</evidence>
<reference evidence="9" key="1">
    <citation type="submission" date="2020-05" db="EMBL/GenBank/DDBJ databases">
        <authorList>
            <person name="Chiriac C."/>
            <person name="Salcher M."/>
            <person name="Ghai R."/>
            <person name="Kavagutti S V."/>
        </authorList>
    </citation>
    <scope>NUCLEOTIDE SEQUENCE</scope>
</reference>